<dbReference type="Proteomes" id="UP001233999">
    <property type="component" value="Unassembled WGS sequence"/>
</dbReference>
<dbReference type="GO" id="GO:0005737">
    <property type="term" value="C:cytoplasm"/>
    <property type="evidence" value="ECO:0007669"/>
    <property type="project" value="TreeGrafter"/>
</dbReference>
<dbReference type="GO" id="GO:0005634">
    <property type="term" value="C:nucleus"/>
    <property type="evidence" value="ECO:0007669"/>
    <property type="project" value="TreeGrafter"/>
</dbReference>
<organism evidence="2 3">
    <name type="scientific">Diploptera punctata</name>
    <name type="common">Pacific beetle cockroach</name>
    <dbReference type="NCBI Taxonomy" id="6984"/>
    <lineage>
        <taxon>Eukaryota</taxon>
        <taxon>Metazoa</taxon>
        <taxon>Ecdysozoa</taxon>
        <taxon>Arthropoda</taxon>
        <taxon>Hexapoda</taxon>
        <taxon>Insecta</taxon>
        <taxon>Pterygota</taxon>
        <taxon>Neoptera</taxon>
        <taxon>Polyneoptera</taxon>
        <taxon>Dictyoptera</taxon>
        <taxon>Blattodea</taxon>
        <taxon>Blaberoidea</taxon>
        <taxon>Blaberidae</taxon>
        <taxon>Diplopterinae</taxon>
        <taxon>Diploptera</taxon>
    </lineage>
</organism>
<protein>
    <recommendedName>
        <fullName evidence="1">PARG catalytic Macro domain-containing protein</fullName>
    </recommendedName>
</protein>
<dbReference type="AlphaFoldDB" id="A0AAD7Z544"/>
<name>A0AAD7Z544_DIPPU</name>
<feature type="non-terminal residue" evidence="2">
    <location>
        <position position="115"/>
    </location>
</feature>
<feature type="non-terminal residue" evidence="2">
    <location>
        <position position="1"/>
    </location>
</feature>
<accession>A0AAD7Z544</accession>
<dbReference type="PANTHER" id="PTHR12837:SF15">
    <property type="entry name" value="POLY(ADP-RIBOSE) GLYCOHYDROLASE"/>
    <property type="match status" value="1"/>
</dbReference>
<feature type="domain" description="PARG catalytic Macro" evidence="1">
    <location>
        <begin position="1"/>
        <end position="60"/>
    </location>
</feature>
<evidence type="ECO:0000313" key="3">
    <source>
        <dbReference type="Proteomes" id="UP001233999"/>
    </source>
</evidence>
<dbReference type="Pfam" id="PF05028">
    <property type="entry name" value="PARG_cat_C"/>
    <property type="match status" value="1"/>
</dbReference>
<dbReference type="InterPro" id="IPR007724">
    <property type="entry name" value="Poly_GlycHdrlase"/>
</dbReference>
<reference evidence="2" key="1">
    <citation type="journal article" date="2023" name="IScience">
        <title>Live-bearing cockroach genome reveals convergent evolutionary mechanisms linked to viviparity in insects and beyond.</title>
        <authorList>
            <person name="Fouks B."/>
            <person name="Harrison M.C."/>
            <person name="Mikhailova A.A."/>
            <person name="Marchal E."/>
            <person name="English S."/>
            <person name="Carruthers M."/>
            <person name="Jennings E.C."/>
            <person name="Chiamaka E.L."/>
            <person name="Frigard R.A."/>
            <person name="Pippel M."/>
            <person name="Attardo G.M."/>
            <person name="Benoit J.B."/>
            <person name="Bornberg-Bauer E."/>
            <person name="Tobe S.S."/>
        </authorList>
    </citation>
    <scope>NUCLEOTIDE SEQUENCE</scope>
    <source>
        <strain evidence="2">Stay&amp;Tobe</strain>
    </source>
</reference>
<gene>
    <name evidence="2" type="ORF">L9F63_025999</name>
</gene>
<proteinExistence type="predicted"/>
<reference evidence="2" key="2">
    <citation type="submission" date="2023-05" db="EMBL/GenBank/DDBJ databases">
        <authorList>
            <person name="Fouks B."/>
        </authorList>
    </citation>
    <scope>NUCLEOTIDE SEQUENCE</scope>
    <source>
        <strain evidence="2">Stay&amp;Tobe</strain>
        <tissue evidence="2">Testes</tissue>
    </source>
</reference>
<dbReference type="GO" id="GO:0005975">
    <property type="term" value="P:carbohydrate metabolic process"/>
    <property type="evidence" value="ECO:0007669"/>
    <property type="project" value="InterPro"/>
</dbReference>
<evidence type="ECO:0000313" key="2">
    <source>
        <dbReference type="EMBL" id="KAJ9574355.1"/>
    </source>
</evidence>
<dbReference type="GO" id="GO:0006282">
    <property type="term" value="P:regulation of DNA repair"/>
    <property type="evidence" value="ECO:0007669"/>
    <property type="project" value="InterPro"/>
</dbReference>
<dbReference type="EMBL" id="JASPKZ010010434">
    <property type="protein sequence ID" value="KAJ9574355.1"/>
    <property type="molecule type" value="Genomic_DNA"/>
</dbReference>
<dbReference type="GO" id="GO:0009225">
    <property type="term" value="P:nucleotide-sugar metabolic process"/>
    <property type="evidence" value="ECO:0007669"/>
    <property type="project" value="TreeGrafter"/>
</dbReference>
<dbReference type="GO" id="GO:1990966">
    <property type="term" value="P:ATP generation from poly-ADP-D-ribose"/>
    <property type="evidence" value="ECO:0007669"/>
    <property type="project" value="TreeGrafter"/>
</dbReference>
<dbReference type="PANTHER" id="PTHR12837">
    <property type="entry name" value="POLY ADP-RIBOSE GLYCOHYDROLASE"/>
    <property type="match status" value="1"/>
</dbReference>
<dbReference type="GO" id="GO:0004649">
    <property type="term" value="F:poly(ADP-ribose) glycohydrolase activity"/>
    <property type="evidence" value="ECO:0007669"/>
    <property type="project" value="InterPro"/>
</dbReference>
<comment type="caution">
    <text evidence="2">The sequence shown here is derived from an EMBL/GenBank/DDBJ whole genome shotgun (WGS) entry which is preliminary data.</text>
</comment>
<sequence>AYAGFYSPESGDRLAGVATGNWGCGAFRGDAKLKALLQLMAASQAGRSLAYFTFGDTQLRDEIFHIYTFLTDHQVTVGQLWRLLCQYYDCSFRRGKFVMELYPFLYQAVSKKTTT</sequence>
<evidence type="ECO:0000259" key="1">
    <source>
        <dbReference type="Pfam" id="PF05028"/>
    </source>
</evidence>
<keyword evidence="3" id="KW-1185">Reference proteome</keyword>
<dbReference type="InterPro" id="IPR046372">
    <property type="entry name" value="PARG_cat_C"/>
</dbReference>